<name>A0ABP8FL03_9BACT</name>
<proteinExistence type="predicted"/>
<dbReference type="RefSeq" id="WP_344977024.1">
    <property type="nucleotide sequence ID" value="NZ_BAABFN010000002.1"/>
</dbReference>
<sequence>MAKHQEEEPIYHLRDILIRGLSDSRLRMCMVKSTLGENAILLGATGLTEGSSTAKAPGD</sequence>
<evidence type="ECO:0000313" key="2">
    <source>
        <dbReference type="Proteomes" id="UP001501207"/>
    </source>
</evidence>
<accession>A0ABP8FL03</accession>
<comment type="caution">
    <text evidence="1">The sequence shown here is derived from an EMBL/GenBank/DDBJ whole genome shotgun (WGS) entry which is preliminary data.</text>
</comment>
<dbReference type="EMBL" id="BAABFN010000002">
    <property type="protein sequence ID" value="GAA4306222.1"/>
    <property type="molecule type" value="Genomic_DNA"/>
</dbReference>
<gene>
    <name evidence="1" type="ORF">GCM10023143_12010</name>
</gene>
<organism evidence="1 2">
    <name type="scientific">Compostibacter hankyongensis</name>
    <dbReference type="NCBI Taxonomy" id="1007089"/>
    <lineage>
        <taxon>Bacteria</taxon>
        <taxon>Pseudomonadati</taxon>
        <taxon>Bacteroidota</taxon>
        <taxon>Chitinophagia</taxon>
        <taxon>Chitinophagales</taxon>
        <taxon>Chitinophagaceae</taxon>
        <taxon>Compostibacter</taxon>
    </lineage>
</organism>
<dbReference type="Proteomes" id="UP001501207">
    <property type="component" value="Unassembled WGS sequence"/>
</dbReference>
<evidence type="ECO:0000313" key="1">
    <source>
        <dbReference type="EMBL" id="GAA4306222.1"/>
    </source>
</evidence>
<protein>
    <submittedName>
        <fullName evidence="1">Uncharacterized protein</fullName>
    </submittedName>
</protein>
<reference evidence="2" key="1">
    <citation type="journal article" date="2019" name="Int. J. Syst. Evol. Microbiol.">
        <title>The Global Catalogue of Microorganisms (GCM) 10K type strain sequencing project: providing services to taxonomists for standard genome sequencing and annotation.</title>
        <authorList>
            <consortium name="The Broad Institute Genomics Platform"/>
            <consortium name="The Broad Institute Genome Sequencing Center for Infectious Disease"/>
            <person name="Wu L."/>
            <person name="Ma J."/>
        </authorList>
    </citation>
    <scope>NUCLEOTIDE SEQUENCE [LARGE SCALE GENOMIC DNA]</scope>
    <source>
        <strain evidence="2">JCM 17664</strain>
    </source>
</reference>
<keyword evidence="2" id="KW-1185">Reference proteome</keyword>